<evidence type="ECO:0000259" key="14">
    <source>
        <dbReference type="PROSITE" id="PS50885"/>
    </source>
</evidence>
<keyword evidence="10" id="KW-0902">Two-component regulatory system</keyword>
<evidence type="ECO:0000256" key="11">
    <source>
        <dbReference type="ARBA" id="ARBA00023136"/>
    </source>
</evidence>
<keyword evidence="7" id="KW-0418">Kinase</keyword>
<feature type="transmembrane region" description="Helical" evidence="13">
    <location>
        <begin position="312"/>
        <end position="333"/>
    </location>
</feature>
<feature type="domain" description="HAMP" evidence="14">
    <location>
        <begin position="334"/>
        <end position="386"/>
    </location>
</feature>
<reference evidence="15 16" key="1">
    <citation type="submission" date="2019-11" db="EMBL/GenBank/DDBJ databases">
        <title>Draft genome sequences of five Paenibacillus species of dairy origin.</title>
        <authorList>
            <person name="Olajide A.M."/>
            <person name="Chen S."/>
            <person name="Lapointe G."/>
        </authorList>
    </citation>
    <scope>NUCLEOTIDE SEQUENCE [LARGE SCALE GENOMIC DNA]</scope>
    <source>
        <strain evidence="15 16">12CR55</strain>
    </source>
</reference>
<keyword evidence="12" id="KW-0175">Coiled coil</keyword>
<evidence type="ECO:0000256" key="12">
    <source>
        <dbReference type="SAM" id="Coils"/>
    </source>
</evidence>
<proteinExistence type="predicted"/>
<evidence type="ECO:0000256" key="2">
    <source>
        <dbReference type="ARBA" id="ARBA00022475"/>
    </source>
</evidence>
<comment type="subcellular location">
    <subcellularLocation>
        <location evidence="1">Cell membrane</location>
        <topology evidence="1">Multi-pass membrane protein</topology>
    </subcellularLocation>
</comment>
<keyword evidence="4" id="KW-0808">Transferase</keyword>
<feature type="coiled-coil region" evidence="12">
    <location>
        <begin position="374"/>
        <end position="401"/>
    </location>
</feature>
<evidence type="ECO:0000256" key="3">
    <source>
        <dbReference type="ARBA" id="ARBA00022553"/>
    </source>
</evidence>
<dbReference type="EMBL" id="WNZW01000018">
    <property type="protein sequence ID" value="MUG48027.1"/>
    <property type="molecule type" value="Genomic_DNA"/>
</dbReference>
<protein>
    <submittedName>
        <fullName evidence="15">HAMP domain-containing protein</fullName>
    </submittedName>
</protein>
<keyword evidence="3" id="KW-0597">Phosphoprotein</keyword>
<dbReference type="CDD" id="cd18774">
    <property type="entry name" value="PDC2_HK_sensor"/>
    <property type="match status" value="1"/>
</dbReference>
<keyword evidence="9 13" id="KW-1133">Transmembrane helix</keyword>
<keyword evidence="6" id="KW-0547">Nucleotide-binding</keyword>
<evidence type="ECO:0000256" key="8">
    <source>
        <dbReference type="ARBA" id="ARBA00022840"/>
    </source>
</evidence>
<dbReference type="PANTHER" id="PTHR34220:SF11">
    <property type="entry name" value="SENSOR PROTEIN KINASE HPTS"/>
    <property type="match status" value="1"/>
</dbReference>
<dbReference type="AlphaFoldDB" id="A0A7X3CRB0"/>
<evidence type="ECO:0000256" key="1">
    <source>
        <dbReference type="ARBA" id="ARBA00004651"/>
    </source>
</evidence>
<evidence type="ECO:0000256" key="6">
    <source>
        <dbReference type="ARBA" id="ARBA00022741"/>
    </source>
</evidence>
<organism evidence="15 16">
    <name type="scientific">Paenibacillus woosongensis</name>
    <dbReference type="NCBI Taxonomy" id="307580"/>
    <lineage>
        <taxon>Bacteria</taxon>
        <taxon>Bacillati</taxon>
        <taxon>Bacillota</taxon>
        <taxon>Bacilli</taxon>
        <taxon>Bacillales</taxon>
        <taxon>Paenibacillaceae</taxon>
        <taxon>Paenibacillus</taxon>
    </lineage>
</organism>
<feature type="transmembrane region" description="Helical" evidence="13">
    <location>
        <begin position="12"/>
        <end position="33"/>
    </location>
</feature>
<keyword evidence="11 13" id="KW-0472">Membrane</keyword>
<evidence type="ECO:0000256" key="9">
    <source>
        <dbReference type="ARBA" id="ARBA00022989"/>
    </source>
</evidence>
<dbReference type="GO" id="GO:0005524">
    <property type="term" value="F:ATP binding"/>
    <property type="evidence" value="ECO:0007669"/>
    <property type="project" value="UniProtKB-KW"/>
</dbReference>
<dbReference type="Pfam" id="PF06580">
    <property type="entry name" value="His_kinase"/>
    <property type="match status" value="1"/>
</dbReference>
<keyword evidence="2" id="KW-1003">Cell membrane</keyword>
<dbReference type="OrthoDB" id="9776552at2"/>
<evidence type="ECO:0000256" key="5">
    <source>
        <dbReference type="ARBA" id="ARBA00022692"/>
    </source>
</evidence>
<dbReference type="RefSeq" id="WP_155613374.1">
    <property type="nucleotide sequence ID" value="NZ_WNZW01000018.1"/>
</dbReference>
<dbReference type="Gene3D" id="3.30.565.10">
    <property type="entry name" value="Histidine kinase-like ATPase, C-terminal domain"/>
    <property type="match status" value="1"/>
</dbReference>
<dbReference type="PANTHER" id="PTHR34220">
    <property type="entry name" value="SENSOR HISTIDINE KINASE YPDA"/>
    <property type="match status" value="1"/>
</dbReference>
<evidence type="ECO:0000313" key="16">
    <source>
        <dbReference type="Proteomes" id="UP000447876"/>
    </source>
</evidence>
<dbReference type="Pfam" id="PF02518">
    <property type="entry name" value="HATPase_c"/>
    <property type="match status" value="1"/>
</dbReference>
<evidence type="ECO:0000256" key="10">
    <source>
        <dbReference type="ARBA" id="ARBA00023012"/>
    </source>
</evidence>
<evidence type="ECO:0000313" key="15">
    <source>
        <dbReference type="EMBL" id="MUG48027.1"/>
    </source>
</evidence>
<dbReference type="Gene3D" id="6.10.340.10">
    <property type="match status" value="1"/>
</dbReference>
<dbReference type="Proteomes" id="UP000447876">
    <property type="component" value="Unassembled WGS sequence"/>
</dbReference>
<keyword evidence="5 13" id="KW-0812">Transmembrane</keyword>
<accession>A0A7X3CRB0</accession>
<dbReference type="InterPro" id="IPR003594">
    <property type="entry name" value="HATPase_dom"/>
</dbReference>
<sequence length="603" mass="69322">MRFPRFRSLRTTILWLFVPTISAFILLSGLISYQLAAEQLKENAYTSISNTVSQTSHFINDRLTALFTELNILSQDYDLNMLIKKLQNPDYTLTPEDHVIINSKLNKIYSDYYSIVDTIYVSLNNGQTIFQKKYDYYTTYDYDYIPFSDYDPNSVIVQWKGFQQIDANAASDADSGQYADADRTNEQVTFISMYKFIDSHRMHPDGFILFELKEQFFTDFLASPQIVESGYLMLISPDSDIYFKPVDNRYSLQPDVINKIQLSAAPSGTEEFKSADGVNLVVLYDTIEINKWRIAAVFPRNELLLKIESIKYVTLVSMGIMIICAMIFSIILARLLTQPLIKLTCIVNKIGNGSLKLHFDKELPNEIGVLSRGIQNLILRIEDLLVQVENKQIQVKNAEFKVLQAQIQPHFLYNTLYSIRQLCDMGLANDASKMVQAMSNYYRISISRGIEIITIQEELEHIENYLYIQHMRYGDDFDYEIDVDPALYPYKILKLTLQPLLENALYHGVKQHRKKGKIRVTGALHRGQIQFQVIDNGVGMSAERLAEISQCLENPESEHSQVGYGVRNVQMRLRMQYGPHCGLSYASEPNQGTCVTVIIYQQE</sequence>
<name>A0A7X3CRB0_9BACL</name>
<dbReference type="InterPro" id="IPR036890">
    <property type="entry name" value="HATPase_C_sf"/>
</dbReference>
<gene>
    <name evidence="15" type="ORF">GNP95_24085</name>
</gene>
<dbReference type="GO" id="GO:0005886">
    <property type="term" value="C:plasma membrane"/>
    <property type="evidence" value="ECO:0007669"/>
    <property type="project" value="UniProtKB-SubCell"/>
</dbReference>
<dbReference type="GO" id="GO:0000155">
    <property type="term" value="F:phosphorelay sensor kinase activity"/>
    <property type="evidence" value="ECO:0007669"/>
    <property type="project" value="InterPro"/>
</dbReference>
<dbReference type="SUPFAM" id="SSF158472">
    <property type="entry name" value="HAMP domain-like"/>
    <property type="match status" value="1"/>
</dbReference>
<dbReference type="PROSITE" id="PS50885">
    <property type="entry name" value="HAMP"/>
    <property type="match status" value="1"/>
</dbReference>
<evidence type="ECO:0000256" key="13">
    <source>
        <dbReference type="SAM" id="Phobius"/>
    </source>
</evidence>
<dbReference type="InterPro" id="IPR010559">
    <property type="entry name" value="Sig_transdc_His_kin_internal"/>
</dbReference>
<evidence type="ECO:0000256" key="4">
    <source>
        <dbReference type="ARBA" id="ARBA00022679"/>
    </source>
</evidence>
<dbReference type="InterPro" id="IPR003660">
    <property type="entry name" value="HAMP_dom"/>
</dbReference>
<comment type="caution">
    <text evidence="15">The sequence shown here is derived from an EMBL/GenBank/DDBJ whole genome shotgun (WGS) entry which is preliminary data.</text>
</comment>
<keyword evidence="8" id="KW-0067">ATP-binding</keyword>
<dbReference type="InterPro" id="IPR050640">
    <property type="entry name" value="Bact_2-comp_sensor_kinase"/>
</dbReference>
<evidence type="ECO:0000256" key="7">
    <source>
        <dbReference type="ARBA" id="ARBA00022777"/>
    </source>
</evidence>
<dbReference type="SUPFAM" id="SSF55874">
    <property type="entry name" value="ATPase domain of HSP90 chaperone/DNA topoisomerase II/histidine kinase"/>
    <property type="match status" value="1"/>
</dbReference>